<feature type="transmembrane region" description="Helical" evidence="2">
    <location>
        <begin position="185"/>
        <end position="203"/>
    </location>
</feature>
<proteinExistence type="predicted"/>
<evidence type="ECO:0000256" key="2">
    <source>
        <dbReference type="SAM" id="Phobius"/>
    </source>
</evidence>
<evidence type="ECO:0000313" key="4">
    <source>
        <dbReference type="Proteomes" id="UP000198888"/>
    </source>
</evidence>
<protein>
    <submittedName>
        <fullName evidence="3">Uncharacterized protein</fullName>
    </submittedName>
</protein>
<feature type="transmembrane region" description="Helical" evidence="2">
    <location>
        <begin position="107"/>
        <end position="129"/>
    </location>
</feature>
<keyword evidence="4" id="KW-1185">Reference proteome</keyword>
<sequence>MVVKRVRKAGKKYAAQYLRLTVVSVVVAAVVTAVVGAVGTPRRLSLLPERLGPPFVGVFLQTFVVCFVVGLVGRLLNQHSSDITQFCSDRVDPLVERWNGLARRARAIITGVLTAAIVGGITATVGIVYAVPISLIVGVSLATWPVSTYWVLRQPHPTEVSSTAEESIAVRSGYAELRRLETRTLASLVGFVIGAATGGGLWFLGVDTAALVIVAGLVWLVGTVIVYNRYETGLTRRTELAIVGTTTTDDEIELAIKNGGSETVGLTNATITDTTRTRYRLGPHLTLQPGATTTVTVPSTFTLSPTTAERTLPLGYTLDRSQETPIIYARTGSVFELQHDGVDENPAWTGGESYSSQSTPISEAAHSQD</sequence>
<feature type="transmembrane region" description="Helical" evidence="2">
    <location>
        <begin position="58"/>
        <end position="76"/>
    </location>
</feature>
<gene>
    <name evidence="3" type="ORF">SAMN05444271_11632</name>
</gene>
<accession>A0A1H6V9Y6</accession>
<feature type="transmembrane region" description="Helical" evidence="2">
    <location>
        <begin position="20"/>
        <end position="38"/>
    </location>
</feature>
<feature type="compositionally biased region" description="Polar residues" evidence="1">
    <location>
        <begin position="352"/>
        <end position="369"/>
    </location>
</feature>
<organism evidence="3 4">
    <name type="scientific">Halohasta litchfieldiae</name>
    <dbReference type="NCBI Taxonomy" id="1073996"/>
    <lineage>
        <taxon>Archaea</taxon>
        <taxon>Methanobacteriati</taxon>
        <taxon>Methanobacteriota</taxon>
        <taxon>Stenosarchaea group</taxon>
        <taxon>Halobacteria</taxon>
        <taxon>Halobacteriales</taxon>
        <taxon>Haloferacaceae</taxon>
        <taxon>Halohasta</taxon>
    </lineage>
</organism>
<feature type="region of interest" description="Disordered" evidence="1">
    <location>
        <begin position="341"/>
        <end position="369"/>
    </location>
</feature>
<reference evidence="3 4" key="1">
    <citation type="submission" date="2016-10" db="EMBL/GenBank/DDBJ databases">
        <authorList>
            <person name="de Groot N.N."/>
        </authorList>
    </citation>
    <scope>NUCLEOTIDE SEQUENCE [LARGE SCALE GENOMIC DNA]</scope>
    <source>
        <strain evidence="3 4">DSM 22187</strain>
    </source>
</reference>
<name>A0A1H6V9Y6_9EURY</name>
<dbReference type="KEGG" id="hae:halTADL_2213"/>
<dbReference type="AlphaFoldDB" id="A0A1H6V9Y6"/>
<dbReference type="STRING" id="1073996.SAMN05444271_11632"/>
<keyword evidence="2" id="KW-0472">Membrane</keyword>
<keyword evidence="2" id="KW-0812">Transmembrane</keyword>
<accession>A0A2H4Q3M0</accession>
<evidence type="ECO:0000313" key="3">
    <source>
        <dbReference type="EMBL" id="SEJ01358.1"/>
    </source>
</evidence>
<dbReference type="GeneID" id="35002992"/>
<feature type="transmembrane region" description="Helical" evidence="2">
    <location>
        <begin position="135"/>
        <end position="152"/>
    </location>
</feature>
<dbReference type="Proteomes" id="UP000198888">
    <property type="component" value="Unassembled WGS sequence"/>
</dbReference>
<dbReference type="EMBL" id="FNYR01000016">
    <property type="protein sequence ID" value="SEJ01358.1"/>
    <property type="molecule type" value="Genomic_DNA"/>
</dbReference>
<dbReference type="OrthoDB" id="170367at2157"/>
<feature type="transmembrane region" description="Helical" evidence="2">
    <location>
        <begin position="209"/>
        <end position="227"/>
    </location>
</feature>
<keyword evidence="2" id="KW-1133">Transmembrane helix</keyword>
<dbReference type="RefSeq" id="WP_089672917.1">
    <property type="nucleotide sequence ID" value="NZ_CP024845.1"/>
</dbReference>
<evidence type="ECO:0000256" key="1">
    <source>
        <dbReference type="SAM" id="MobiDB-lite"/>
    </source>
</evidence>